<organism evidence="5 6">
    <name type="scientific">Mycolicibacterium iranicum</name>
    <name type="common">Mycobacterium iranicum</name>
    <dbReference type="NCBI Taxonomy" id="912594"/>
    <lineage>
        <taxon>Bacteria</taxon>
        <taxon>Bacillati</taxon>
        <taxon>Actinomycetota</taxon>
        <taxon>Actinomycetes</taxon>
        <taxon>Mycobacteriales</taxon>
        <taxon>Mycobacteriaceae</taxon>
        <taxon>Mycolicibacterium</taxon>
    </lineage>
</organism>
<name>A0A839QDL1_MYCIR</name>
<feature type="coiled-coil region" evidence="1">
    <location>
        <begin position="348"/>
        <end position="382"/>
    </location>
</feature>
<reference evidence="5 6" key="1">
    <citation type="submission" date="2020-08" db="EMBL/GenBank/DDBJ databases">
        <title>The Agave Microbiome: Exploring the role of microbial communities in plant adaptations to desert environments.</title>
        <authorList>
            <person name="Partida-Martinez L.P."/>
        </authorList>
    </citation>
    <scope>NUCLEOTIDE SEQUENCE [LARGE SCALE GENOMIC DNA]</scope>
    <source>
        <strain evidence="5 6">AT2.18</strain>
    </source>
</reference>
<dbReference type="Pfam" id="PF04536">
    <property type="entry name" value="TPM_phosphatase"/>
    <property type="match status" value="1"/>
</dbReference>
<feature type="domain" description="TPM" evidence="4">
    <location>
        <begin position="37"/>
        <end position="151"/>
    </location>
</feature>
<feature type="signal peptide" evidence="3">
    <location>
        <begin position="1"/>
        <end position="26"/>
    </location>
</feature>
<evidence type="ECO:0000256" key="3">
    <source>
        <dbReference type="SAM" id="SignalP"/>
    </source>
</evidence>
<dbReference type="InterPro" id="IPR007621">
    <property type="entry name" value="TPM_dom"/>
</dbReference>
<evidence type="ECO:0000313" key="5">
    <source>
        <dbReference type="EMBL" id="MBB2992276.1"/>
    </source>
</evidence>
<keyword evidence="2" id="KW-0472">Membrane</keyword>
<dbReference type="SUPFAM" id="SSF57997">
    <property type="entry name" value="Tropomyosin"/>
    <property type="match status" value="1"/>
</dbReference>
<comment type="caution">
    <text evidence="5">The sequence shown here is derived from an EMBL/GenBank/DDBJ whole genome shotgun (WGS) entry which is preliminary data.</text>
</comment>
<protein>
    <submittedName>
        <fullName evidence="5">Chromosome segregation ATPase</fullName>
    </submittedName>
</protein>
<proteinExistence type="predicted"/>
<evidence type="ECO:0000256" key="2">
    <source>
        <dbReference type="SAM" id="Phobius"/>
    </source>
</evidence>
<feature type="chain" id="PRO_5032854157" evidence="3">
    <location>
        <begin position="27"/>
        <end position="662"/>
    </location>
</feature>
<sequence>MRVARLLSMLLAVLTVGLLVAPGASAEPPLRLPTYLTDNAGALDAAGRSEVQGAIDRLYSEKRIRLWVVFVESFSGQSAQTWAQTTIQRSDLGDRDAILAVATVDRAYALLARTEALDGVDIDKVRHDQVEPLLRDGNWAGAAVAAADGLSSSGSSVSWLGLIAILGFIALALAILVLWQRRRRRKRREAAFAAAQRVDPSDPNALASVPLDALDDLSRKIVVDVDNEVRTSESELAIAVEEFGERDTAAFTRAVAAAKATLAQALNVRHILDDAVPETPQQRRDLLTRVIVSAANADKELEAQREAFASLRDLVINAPSRLDTLTQQMIDLTTRITPAEQTLQQLKAQFAETALVSVADNIEEARQRLTFAEQSISTARTLVSRPADRQGGLVDAIHSAEAALGQARTLLDAVDSASTDINRAVTSLSAVIADTQNGINLAGAQLAQGNVAVATELSDARDAAVQAVSHAQSAGSTDPLGAFTRLTHADAELDLLLADVAQERETAARLSRTFDQALFNAQSRVRAVSDYIDTRRGAIGPEARTRLAEAVRQLQAAQDKRATNLTEAIAHANGAATLAAQAQSLANSDVAAAQQHFNGPYGGGGGGGQMGAVIGGILIGNVLSGVLRGGFGGGGFGGGFGGGGGGFGGGGGGGWSGGGGRF</sequence>
<keyword evidence="2" id="KW-1133">Transmembrane helix</keyword>
<evidence type="ECO:0000313" key="6">
    <source>
        <dbReference type="Proteomes" id="UP000550501"/>
    </source>
</evidence>
<accession>A0A839QDL1</accession>
<dbReference type="Proteomes" id="UP000550501">
    <property type="component" value="Unassembled WGS sequence"/>
</dbReference>
<evidence type="ECO:0000256" key="1">
    <source>
        <dbReference type="SAM" id="Coils"/>
    </source>
</evidence>
<evidence type="ECO:0000259" key="4">
    <source>
        <dbReference type="Pfam" id="PF04536"/>
    </source>
</evidence>
<gene>
    <name evidence="5" type="ORF">FHR72_003775</name>
</gene>
<dbReference type="AlphaFoldDB" id="A0A839QDL1"/>
<keyword evidence="2" id="KW-0812">Transmembrane</keyword>
<dbReference type="RefSeq" id="WP_183470873.1">
    <property type="nucleotide sequence ID" value="NZ_JACHVU010000009.1"/>
</dbReference>
<keyword evidence="6" id="KW-1185">Reference proteome</keyword>
<dbReference type="Gene3D" id="3.10.310.50">
    <property type="match status" value="1"/>
</dbReference>
<dbReference type="EMBL" id="JACHVU010000009">
    <property type="protein sequence ID" value="MBB2992276.1"/>
    <property type="molecule type" value="Genomic_DNA"/>
</dbReference>
<keyword evidence="1" id="KW-0175">Coiled coil</keyword>
<feature type="transmembrane region" description="Helical" evidence="2">
    <location>
        <begin position="159"/>
        <end position="179"/>
    </location>
</feature>
<keyword evidence="3" id="KW-0732">Signal</keyword>